<dbReference type="AlphaFoldDB" id="A0A8R2NWN8"/>
<reference evidence="1" key="2">
    <citation type="submission" date="2022-06" db="UniProtKB">
        <authorList>
            <consortium name="EnsemblMetazoa"/>
        </authorList>
    </citation>
    <scope>IDENTIFICATION</scope>
</reference>
<dbReference type="KEGG" id="api:115034831"/>
<dbReference type="RefSeq" id="XP_029348162.1">
    <property type="nucleotide sequence ID" value="XM_029492302.1"/>
</dbReference>
<sequence length="221" mass="25921">MDFEFSMMNRTSMVLISGAISNSLDKCKIRKLEGRPILLPLHEQVRIMKVHELLLARKEIKRIFKCKEVLRTACLMQLDKSMSSKLNNLTPEFIENYITSGDKIKVIVLWNGHSDRNVLKRLNIDKFEILNITCYDKSLTQEFTVQFEKLRTKEIIFEYDIGSFQKNGRLLNLEETHSVMCTKKHRMTYAHDPKTDVRLTKCVFNKMVGKQGYANLIKHFN</sequence>
<dbReference type="EnsemblMetazoa" id="XM_029492302.1">
    <property type="protein sequence ID" value="XP_029348162.1"/>
    <property type="gene ID" value="LOC115034831"/>
</dbReference>
<name>A0A8R2NWN8_ACYPI</name>
<evidence type="ECO:0000313" key="2">
    <source>
        <dbReference type="Proteomes" id="UP000007819"/>
    </source>
</evidence>
<keyword evidence="2" id="KW-1185">Reference proteome</keyword>
<evidence type="ECO:0000313" key="1">
    <source>
        <dbReference type="EnsemblMetazoa" id="XP_029348162.1"/>
    </source>
</evidence>
<accession>A0A8R2NWN8</accession>
<dbReference type="GeneID" id="115034831"/>
<dbReference type="OrthoDB" id="6606864at2759"/>
<protein>
    <submittedName>
        <fullName evidence="1">Uncharacterized protein</fullName>
    </submittedName>
</protein>
<organism evidence="1 2">
    <name type="scientific">Acyrthosiphon pisum</name>
    <name type="common">Pea aphid</name>
    <dbReference type="NCBI Taxonomy" id="7029"/>
    <lineage>
        <taxon>Eukaryota</taxon>
        <taxon>Metazoa</taxon>
        <taxon>Ecdysozoa</taxon>
        <taxon>Arthropoda</taxon>
        <taxon>Hexapoda</taxon>
        <taxon>Insecta</taxon>
        <taxon>Pterygota</taxon>
        <taxon>Neoptera</taxon>
        <taxon>Paraneoptera</taxon>
        <taxon>Hemiptera</taxon>
        <taxon>Sternorrhyncha</taxon>
        <taxon>Aphidomorpha</taxon>
        <taxon>Aphidoidea</taxon>
        <taxon>Aphididae</taxon>
        <taxon>Macrosiphini</taxon>
        <taxon>Acyrthosiphon</taxon>
    </lineage>
</organism>
<proteinExistence type="predicted"/>
<reference evidence="2" key="1">
    <citation type="submission" date="2010-06" db="EMBL/GenBank/DDBJ databases">
        <authorList>
            <person name="Jiang H."/>
            <person name="Abraham K."/>
            <person name="Ali S."/>
            <person name="Alsbrooks S.L."/>
            <person name="Anim B.N."/>
            <person name="Anosike U.S."/>
            <person name="Attaway T."/>
            <person name="Bandaranaike D.P."/>
            <person name="Battles P.K."/>
            <person name="Bell S.N."/>
            <person name="Bell A.V."/>
            <person name="Beltran B."/>
            <person name="Bickham C."/>
            <person name="Bustamante Y."/>
            <person name="Caleb T."/>
            <person name="Canada A."/>
            <person name="Cardenas V."/>
            <person name="Carter K."/>
            <person name="Chacko J."/>
            <person name="Chandrabose M.N."/>
            <person name="Chavez D."/>
            <person name="Chavez A."/>
            <person name="Chen L."/>
            <person name="Chu H.-S."/>
            <person name="Claassen K.J."/>
            <person name="Cockrell R."/>
            <person name="Collins M."/>
            <person name="Cooper J.A."/>
            <person name="Cree A."/>
            <person name="Curry S.M."/>
            <person name="Da Y."/>
            <person name="Dao M.D."/>
            <person name="Das B."/>
            <person name="Davila M.-L."/>
            <person name="Davy-Carroll L."/>
            <person name="Denson S."/>
            <person name="Dinh H."/>
            <person name="Ebong V.E."/>
            <person name="Edwards J.R."/>
            <person name="Egan A."/>
            <person name="El-Daye J."/>
            <person name="Escobedo L."/>
            <person name="Fernandez S."/>
            <person name="Fernando P.R."/>
            <person name="Flagg N."/>
            <person name="Forbes L.D."/>
            <person name="Fowler R.G."/>
            <person name="Fu Q."/>
            <person name="Gabisi R.A."/>
            <person name="Ganer J."/>
            <person name="Garbino Pronczuk A."/>
            <person name="Garcia R.M."/>
            <person name="Garner T."/>
            <person name="Garrett T.E."/>
            <person name="Gonzalez D.A."/>
            <person name="Hamid H."/>
            <person name="Hawkins E.S."/>
            <person name="Hirani K."/>
            <person name="Hogues M.E."/>
            <person name="Hollins B."/>
            <person name="Hsiao C.-H."/>
            <person name="Jabil R."/>
            <person name="James M.L."/>
            <person name="Jhangiani S.N."/>
            <person name="Johnson B."/>
            <person name="Johnson Q."/>
            <person name="Joshi V."/>
            <person name="Kalu J.B."/>
            <person name="Kam C."/>
            <person name="Kashfia A."/>
            <person name="Keebler J."/>
            <person name="Kisamo H."/>
            <person name="Kovar C.L."/>
            <person name="Lago L.A."/>
            <person name="Lai C.-Y."/>
            <person name="Laidlaw J."/>
            <person name="Lara F."/>
            <person name="Le T.-K."/>
            <person name="Lee S.L."/>
            <person name="Legall F.H."/>
            <person name="Lemon S.J."/>
            <person name="Lewis L.R."/>
            <person name="Li B."/>
            <person name="Liu Y."/>
            <person name="Liu Y.-S."/>
            <person name="Lopez J."/>
            <person name="Lozado R.J."/>
            <person name="Lu J."/>
            <person name="Madu R.C."/>
            <person name="Maheshwari M."/>
            <person name="Maheshwari R."/>
            <person name="Malloy K."/>
            <person name="Martinez E."/>
            <person name="Mathew T."/>
            <person name="Mercado I.C."/>
            <person name="Mercado C."/>
            <person name="Meyer B."/>
            <person name="Montgomery K."/>
            <person name="Morgan M.B."/>
            <person name="Munidasa M."/>
            <person name="Nazareth L.V."/>
            <person name="Nelson J."/>
            <person name="Ng B.M."/>
            <person name="Nguyen N.B."/>
            <person name="Nguyen P.Q."/>
            <person name="Nguyen T."/>
            <person name="Obregon M."/>
            <person name="Okwuonu G.O."/>
            <person name="Onwere C.G."/>
            <person name="Orozco G."/>
            <person name="Parra A."/>
            <person name="Patel S."/>
            <person name="Patil S."/>
            <person name="Perez A."/>
            <person name="Perez Y."/>
            <person name="Pham C."/>
            <person name="Primus E.L."/>
            <person name="Pu L.-L."/>
            <person name="Puazo M."/>
            <person name="Qin X."/>
            <person name="Quiroz J.B."/>
            <person name="Reese J."/>
            <person name="Richards S."/>
            <person name="Rives C.M."/>
            <person name="Robberts R."/>
            <person name="Ruiz S.J."/>
            <person name="Ruiz M.J."/>
            <person name="Santibanez J."/>
            <person name="Schneider B.W."/>
            <person name="Sisson I."/>
            <person name="Smith M."/>
            <person name="Sodergren E."/>
            <person name="Song X.-Z."/>
            <person name="Song B.B."/>
            <person name="Summersgill H."/>
            <person name="Thelus R."/>
            <person name="Thornton R.D."/>
            <person name="Trejos Z.Y."/>
            <person name="Usmani K."/>
            <person name="Vattathil S."/>
            <person name="Villasana D."/>
            <person name="Walker D.L."/>
            <person name="Wang S."/>
            <person name="Wang K."/>
            <person name="White C.S."/>
            <person name="Williams A.C."/>
            <person name="Williamson J."/>
            <person name="Wilson K."/>
            <person name="Woghiren I.O."/>
            <person name="Woodworth J.R."/>
            <person name="Worley K.C."/>
            <person name="Wright R.A."/>
            <person name="Wu W."/>
            <person name="Young L."/>
            <person name="Zhang L."/>
            <person name="Zhang J."/>
            <person name="Zhu Y."/>
            <person name="Muzny D.M."/>
            <person name="Weinstock G."/>
            <person name="Gibbs R.A."/>
        </authorList>
    </citation>
    <scope>NUCLEOTIDE SEQUENCE [LARGE SCALE GENOMIC DNA]</scope>
    <source>
        <strain evidence="2">LSR1</strain>
    </source>
</reference>
<dbReference type="Proteomes" id="UP000007819">
    <property type="component" value="Unassembled WGS sequence"/>
</dbReference>